<dbReference type="RefSeq" id="WP_000062945.1">
    <property type="nucleotide sequence ID" value="NC_022992.1"/>
</dbReference>
<sequence length="69" mass="7811">MSMSPAIANTFLFEMMKDKSKDVTLAVIYALGEGRCQADNIKRELRRLSESDDMEIKVAAIKALGRLYR</sequence>
<dbReference type="EMBL" id="QOGZ01000046">
    <property type="protein sequence ID" value="RDA33427.1"/>
    <property type="molecule type" value="Genomic_DNA"/>
</dbReference>
<evidence type="ECO:0000313" key="3">
    <source>
        <dbReference type="EMBL" id="RDA33427.1"/>
    </source>
</evidence>
<dbReference type="EMBL" id="MOKI01000040">
    <property type="protein sequence ID" value="OJR53262.1"/>
    <property type="molecule type" value="Genomic_DNA"/>
</dbReference>
<dbReference type="EMBL" id="MPGR01000002">
    <property type="protein sequence ID" value="OKB69402.1"/>
    <property type="molecule type" value="Genomic_DNA"/>
</dbReference>
<dbReference type="Proteomes" id="UP000253687">
    <property type="component" value="Unassembled WGS sequence"/>
</dbReference>
<evidence type="ECO:0000313" key="7">
    <source>
        <dbReference type="Proteomes" id="UP000253687"/>
    </source>
</evidence>
<dbReference type="InterPro" id="IPR011989">
    <property type="entry name" value="ARM-like"/>
</dbReference>
<geneLocation type="plasmid" evidence="2 6">
    <name>unnamed</name>
</geneLocation>
<dbReference type="Proteomes" id="UP000321295">
    <property type="component" value="Unassembled WGS sequence"/>
</dbReference>
<evidence type="ECO:0000313" key="1">
    <source>
        <dbReference type="EMBL" id="OJR53262.1"/>
    </source>
</evidence>
<reference evidence="3 7" key="3">
    <citation type="submission" date="2018-07" db="EMBL/GenBank/DDBJ databases">
        <title>Whole Genome Sequence Analysis of Avian Pathogenic E. coli - An Australian Perspective.</title>
        <authorList>
            <person name="Cummins M.L."/>
            <person name="Reid C.J."/>
            <person name="Roy Chowdhury P."/>
            <person name="Bushell R."/>
            <person name="Esbert N."/>
            <person name="Tivendale K.A."/>
            <person name="Noormohammadi A.H."/>
            <person name="Islam S."/>
            <person name="Marenda M.S."/>
            <person name="Browning G.F."/>
            <person name="Markham P.F."/>
            <person name="Djordjevic S.P."/>
        </authorList>
    </citation>
    <scope>NUCLEOTIDE SEQUENCE [LARGE SCALE GENOMIC DNA]</scope>
    <source>
        <strain evidence="3 7">AVC211</strain>
    </source>
</reference>
<evidence type="ECO:0000313" key="5">
    <source>
        <dbReference type="Proteomes" id="UP000184277"/>
    </source>
</evidence>
<dbReference type="InterPro" id="IPR016024">
    <property type="entry name" value="ARM-type_fold"/>
</dbReference>
<dbReference type="Proteomes" id="UP000186595">
    <property type="component" value="Plasmid unnamed"/>
</dbReference>
<organism evidence="3 7">
    <name type="scientific">Escherichia coli</name>
    <dbReference type="NCBI Taxonomy" id="562"/>
    <lineage>
        <taxon>Bacteria</taxon>
        <taxon>Pseudomonadati</taxon>
        <taxon>Pseudomonadota</taxon>
        <taxon>Gammaproteobacteria</taxon>
        <taxon>Enterobacterales</taxon>
        <taxon>Enterobacteriaceae</taxon>
        <taxon>Escherichia</taxon>
    </lineage>
</organism>
<comment type="caution">
    <text evidence="3">The sequence shown here is derived from an EMBL/GenBank/DDBJ whole genome shotgun (WGS) entry which is preliminary data.</text>
</comment>
<dbReference type="SUPFAM" id="SSF48371">
    <property type="entry name" value="ARM repeat"/>
    <property type="match status" value="1"/>
</dbReference>
<dbReference type="Proteomes" id="UP000184277">
    <property type="component" value="Unassembled WGS sequence"/>
</dbReference>
<evidence type="ECO:0000313" key="6">
    <source>
        <dbReference type="Proteomes" id="UP000186595"/>
    </source>
</evidence>
<reference evidence="1 5" key="1">
    <citation type="submission" date="2016-10" db="EMBL/GenBank/DDBJ databases">
        <title>Comprehensive resistome analysis reveals the prevalence of NDM and MCR-1 in Chinese poultry production.</title>
        <authorList>
            <person name="Wang Y."/>
            <person name="Zhang R."/>
            <person name="Li J."/>
            <person name="Wu Z."/>
            <person name="Wenjuan Y."/>
            <person name="Schwarz S."/>
            <person name="Tyrrell J."/>
            <person name="Zheng Y."/>
            <person name="Wang S."/>
            <person name="Shen Z."/>
            <person name="Liu Z."/>
            <person name="Lei L."/>
            <person name="Li M."/>
            <person name="Zhang Q."/>
            <person name="Wu C."/>
            <person name="Zhang Q."/>
            <person name="Wu Y."/>
            <person name="Walsh T."/>
            <person name="Shen J."/>
        </authorList>
    </citation>
    <scope>NUCLEOTIDE SEQUENCE [LARGE SCALE GENOMIC DNA]</scope>
    <source>
        <strain evidence="1 5">570</strain>
    </source>
</reference>
<reference evidence="2 6" key="2">
    <citation type="submission" date="2016-11" db="EMBL/GenBank/DDBJ databases">
        <title>Draft genome sequences of five Shigatoxin-producing Escherichia coli isolates harboring the new recently described Subtilase cytotoxin allelic variant subAB2-3.</title>
        <authorList>
            <person name="Tasara T."/>
            <person name="Fierz L."/>
            <person name="Klumpp J."/>
            <person name="Schmidt H."/>
            <person name="Stephan R."/>
        </authorList>
    </citation>
    <scope>NUCLEOTIDE SEQUENCE [LARGE SCALE GENOMIC DNA]</scope>
    <source>
        <strain evidence="2 6">453</strain>
        <plasmid evidence="2 6">unnamed</plasmid>
    </source>
</reference>
<name>A0A0A0FNW5_ECOLX</name>
<keyword evidence="2" id="KW-0614">Plasmid</keyword>
<dbReference type="EMBL" id="VRXD01000080">
    <property type="protein sequence ID" value="TXQ28058.1"/>
    <property type="molecule type" value="Genomic_DNA"/>
</dbReference>
<dbReference type="Gene3D" id="1.25.10.10">
    <property type="entry name" value="Leucine-rich Repeat Variant"/>
    <property type="match status" value="1"/>
</dbReference>
<evidence type="ECO:0000313" key="8">
    <source>
        <dbReference type="Proteomes" id="UP000321295"/>
    </source>
</evidence>
<evidence type="ECO:0000313" key="4">
    <source>
        <dbReference type="EMBL" id="TXQ28058.1"/>
    </source>
</evidence>
<proteinExistence type="predicted"/>
<protein>
    <submittedName>
        <fullName evidence="3">HEAT repeat domain-containing protein</fullName>
    </submittedName>
</protein>
<accession>A0A0A0FNW5</accession>
<gene>
    <name evidence="1" type="ORF">BK383_19400</name>
    <name evidence="2" type="ORF">BMT50_28765</name>
    <name evidence="3" type="ORF">DTL43_23820</name>
    <name evidence="4" type="ORF">FV293_26370</name>
</gene>
<reference evidence="4 8" key="4">
    <citation type="submission" date="2019-08" db="EMBL/GenBank/DDBJ databases">
        <title>Whole genome analysis of cultivated E. coli strains isolated from CD patients and healthy donors.</title>
        <authorList>
            <person name="Siniagina M.N."/>
            <person name="Markelova M.I."/>
            <person name="Laikov A.V."/>
            <person name="Boulygina E.A."/>
            <person name="Khusnutdinova D.R."/>
            <person name="Kharchenko A."/>
            <person name="Grigoryeva T.V."/>
        </authorList>
    </citation>
    <scope>NUCLEOTIDE SEQUENCE [LARGE SCALE GENOMIC DNA]</scope>
    <source>
        <strain evidence="4 8">1_45_11</strain>
    </source>
</reference>
<dbReference type="AlphaFoldDB" id="A0A0A0FNW5"/>
<evidence type="ECO:0000313" key="2">
    <source>
        <dbReference type="EMBL" id="OKB69402.1"/>
    </source>
</evidence>